<dbReference type="WBParaSite" id="Hba_12990">
    <property type="protein sequence ID" value="Hba_12990"/>
    <property type="gene ID" value="Hba_12990"/>
</dbReference>
<dbReference type="AlphaFoldDB" id="A0A1I7X688"/>
<dbReference type="Proteomes" id="UP000095283">
    <property type="component" value="Unplaced"/>
</dbReference>
<evidence type="ECO:0000313" key="1">
    <source>
        <dbReference type="Proteomes" id="UP000095283"/>
    </source>
</evidence>
<organism evidence="1 2">
    <name type="scientific">Heterorhabditis bacteriophora</name>
    <name type="common">Entomopathogenic nematode worm</name>
    <dbReference type="NCBI Taxonomy" id="37862"/>
    <lineage>
        <taxon>Eukaryota</taxon>
        <taxon>Metazoa</taxon>
        <taxon>Ecdysozoa</taxon>
        <taxon>Nematoda</taxon>
        <taxon>Chromadorea</taxon>
        <taxon>Rhabditida</taxon>
        <taxon>Rhabditina</taxon>
        <taxon>Rhabditomorpha</taxon>
        <taxon>Strongyloidea</taxon>
        <taxon>Heterorhabditidae</taxon>
        <taxon>Heterorhabditis</taxon>
    </lineage>
</organism>
<protein>
    <submittedName>
        <fullName evidence="2">Hsp20/alpha crystallin family protein</fullName>
    </submittedName>
</protein>
<keyword evidence="1" id="KW-1185">Reference proteome</keyword>
<proteinExistence type="predicted"/>
<evidence type="ECO:0000313" key="2">
    <source>
        <dbReference type="WBParaSite" id="Hba_12990"/>
    </source>
</evidence>
<name>A0A1I7X688_HETBA</name>
<accession>A0A1I7X688</accession>
<reference evidence="2" key="1">
    <citation type="submission" date="2016-11" db="UniProtKB">
        <authorList>
            <consortium name="WormBaseParasite"/>
        </authorList>
    </citation>
    <scope>IDENTIFICATION</scope>
</reference>
<sequence>MHLTVTFNATSSIKNNSKNGYRKFNYNIPEEYVNLGAKPKKVYDIGILNIQLQFPGEKHDKNFVIRDTKA</sequence>